<evidence type="ECO:0000256" key="6">
    <source>
        <dbReference type="ARBA" id="ARBA00023136"/>
    </source>
</evidence>
<keyword evidence="4 8" id="KW-0812">Transmembrane</keyword>
<keyword evidence="3 9" id="KW-0808">Transferase</keyword>
<dbReference type="GO" id="GO:0009103">
    <property type="term" value="P:lipopolysaccharide biosynthetic process"/>
    <property type="evidence" value="ECO:0007669"/>
    <property type="project" value="TreeGrafter"/>
</dbReference>
<feature type="transmembrane region" description="Helical" evidence="8">
    <location>
        <begin position="245"/>
        <end position="264"/>
    </location>
</feature>
<comment type="cofactor">
    <cofactor evidence="7">
        <name>Mg(2+)</name>
        <dbReference type="ChEBI" id="CHEBI:18420"/>
    </cofactor>
</comment>
<dbReference type="Proteomes" id="UP000042527">
    <property type="component" value="Unassembled WGS sequence"/>
</dbReference>
<evidence type="ECO:0000256" key="3">
    <source>
        <dbReference type="ARBA" id="ARBA00022679"/>
    </source>
</evidence>
<keyword evidence="7" id="KW-0460">Magnesium</keyword>
<feature type="transmembrane region" description="Helical" evidence="8">
    <location>
        <begin position="75"/>
        <end position="93"/>
    </location>
</feature>
<keyword evidence="6 8" id="KW-0472">Membrane</keyword>
<dbReference type="EMBL" id="CDNC01000034">
    <property type="protein sequence ID" value="CEM62595.1"/>
    <property type="molecule type" value="Genomic_DNA"/>
</dbReference>
<feature type="binding site" evidence="7">
    <location>
        <position position="218"/>
    </location>
    <ligand>
        <name>Mg(2+)</name>
        <dbReference type="ChEBI" id="CHEBI:18420"/>
    </ligand>
</feature>
<dbReference type="EC" id="2.7.8.-" evidence="9"/>
<keyword evidence="5 8" id="KW-1133">Transmembrane helix</keyword>
<feature type="binding site" evidence="7">
    <location>
        <position position="156"/>
    </location>
    <ligand>
        <name>Mg(2+)</name>
        <dbReference type="ChEBI" id="CHEBI:18420"/>
    </ligand>
</feature>
<evidence type="ECO:0000256" key="8">
    <source>
        <dbReference type="SAM" id="Phobius"/>
    </source>
</evidence>
<feature type="transmembrane region" description="Helical" evidence="8">
    <location>
        <begin position="285"/>
        <end position="313"/>
    </location>
</feature>
<evidence type="ECO:0000256" key="1">
    <source>
        <dbReference type="ARBA" id="ARBA00004651"/>
    </source>
</evidence>
<feature type="transmembrane region" description="Helical" evidence="8">
    <location>
        <begin position="47"/>
        <end position="69"/>
    </location>
</feature>
<dbReference type="Pfam" id="PF00953">
    <property type="entry name" value="Glycos_transf_4"/>
    <property type="match status" value="1"/>
</dbReference>
<feature type="transmembrane region" description="Helical" evidence="8">
    <location>
        <begin position="188"/>
        <end position="207"/>
    </location>
</feature>
<evidence type="ECO:0000256" key="7">
    <source>
        <dbReference type="PIRSR" id="PIRSR600715-1"/>
    </source>
</evidence>
<feature type="transmembrane region" description="Helical" evidence="8">
    <location>
        <begin position="139"/>
        <end position="157"/>
    </location>
</feature>
<keyword evidence="7" id="KW-0479">Metal-binding</keyword>
<accession>A0A0B7H040</accession>
<dbReference type="PROSITE" id="PS01348">
    <property type="entry name" value="MRAY_2"/>
    <property type="match status" value="1"/>
</dbReference>
<dbReference type="GO" id="GO:0071555">
    <property type="term" value="P:cell wall organization"/>
    <property type="evidence" value="ECO:0007669"/>
    <property type="project" value="TreeGrafter"/>
</dbReference>
<dbReference type="GO" id="GO:0016780">
    <property type="term" value="F:phosphotransferase activity, for other substituted phosphate groups"/>
    <property type="evidence" value="ECO:0007669"/>
    <property type="project" value="InterPro"/>
</dbReference>
<dbReference type="InterPro" id="IPR000715">
    <property type="entry name" value="Glycosyl_transferase_4"/>
</dbReference>
<feature type="transmembrane region" description="Helical" evidence="8">
    <location>
        <begin position="105"/>
        <end position="127"/>
    </location>
</feature>
<evidence type="ECO:0000256" key="2">
    <source>
        <dbReference type="ARBA" id="ARBA00022475"/>
    </source>
</evidence>
<dbReference type="PANTHER" id="PTHR22926">
    <property type="entry name" value="PHOSPHO-N-ACETYLMURAMOYL-PENTAPEPTIDE-TRANSFERASE"/>
    <property type="match status" value="1"/>
</dbReference>
<comment type="subcellular location">
    <subcellularLocation>
        <location evidence="1">Cell membrane</location>
        <topology evidence="1">Multi-pass membrane protein</topology>
    </subcellularLocation>
</comment>
<dbReference type="RefSeq" id="WP_044634865.1">
    <property type="nucleotide sequence ID" value="NZ_CDNC01000034.1"/>
</dbReference>
<proteinExistence type="predicted"/>
<evidence type="ECO:0000256" key="5">
    <source>
        <dbReference type="ARBA" id="ARBA00022989"/>
    </source>
</evidence>
<feature type="transmembrane region" description="Helical" evidence="8">
    <location>
        <begin position="6"/>
        <end position="26"/>
    </location>
</feature>
<keyword evidence="2" id="KW-1003">Cell membrane</keyword>
<gene>
    <name evidence="9" type="ORF">TPHV1_40098</name>
</gene>
<evidence type="ECO:0000256" key="4">
    <source>
        <dbReference type="ARBA" id="ARBA00022692"/>
    </source>
</evidence>
<organism evidence="9 10">
    <name type="scientific">Treponema phagedenis</name>
    <dbReference type="NCBI Taxonomy" id="162"/>
    <lineage>
        <taxon>Bacteria</taxon>
        <taxon>Pseudomonadati</taxon>
        <taxon>Spirochaetota</taxon>
        <taxon>Spirochaetia</taxon>
        <taxon>Spirochaetales</taxon>
        <taxon>Treponemataceae</taxon>
        <taxon>Treponema</taxon>
    </lineage>
</organism>
<dbReference type="OrthoDB" id="9783652at2"/>
<dbReference type="CDD" id="cd06853">
    <property type="entry name" value="GT_WecA_like"/>
    <property type="match status" value="1"/>
</dbReference>
<evidence type="ECO:0000313" key="10">
    <source>
        <dbReference type="Proteomes" id="UP000042527"/>
    </source>
</evidence>
<feature type="transmembrane region" description="Helical" evidence="8">
    <location>
        <begin position="319"/>
        <end position="341"/>
    </location>
</feature>
<feature type="transmembrane region" description="Helical" evidence="8">
    <location>
        <begin position="164"/>
        <end position="182"/>
    </location>
</feature>
<dbReference type="PANTHER" id="PTHR22926:SF3">
    <property type="entry name" value="UNDECAPRENYL-PHOSPHATE ALPHA-N-ACETYLGLUCOSAMINYL 1-PHOSPHATE TRANSFERASE"/>
    <property type="match status" value="1"/>
</dbReference>
<dbReference type="GO" id="GO:0046872">
    <property type="term" value="F:metal ion binding"/>
    <property type="evidence" value="ECO:0007669"/>
    <property type="project" value="UniProtKB-KW"/>
</dbReference>
<dbReference type="GO" id="GO:0044038">
    <property type="term" value="P:cell wall macromolecule biosynthetic process"/>
    <property type="evidence" value="ECO:0007669"/>
    <property type="project" value="TreeGrafter"/>
</dbReference>
<dbReference type="GO" id="GO:0005886">
    <property type="term" value="C:plasma membrane"/>
    <property type="evidence" value="ECO:0007669"/>
    <property type="project" value="UniProtKB-SubCell"/>
</dbReference>
<protein>
    <submittedName>
        <fullName evidence="9">Glycosyltransferase, group 4 family</fullName>
        <ecNumber evidence="9">2.7.8.-</ecNumber>
    </submittedName>
</protein>
<dbReference type="AlphaFoldDB" id="A0A0B7H040"/>
<evidence type="ECO:0000313" key="9">
    <source>
        <dbReference type="EMBL" id="CEM62595.1"/>
    </source>
</evidence>
<keyword evidence="10" id="KW-1185">Reference proteome</keyword>
<name>A0A0B7H040_TREPH</name>
<reference evidence="10" key="1">
    <citation type="submission" date="2015-01" db="EMBL/GenBank/DDBJ databases">
        <authorList>
            <person name="Manzoor Shahid"/>
            <person name="Zubair Saima"/>
        </authorList>
    </citation>
    <scope>NUCLEOTIDE SEQUENCE [LARGE SCALE GENOMIC DNA]</scope>
    <source>
        <strain evidence="10">V1</strain>
    </source>
</reference>
<dbReference type="InterPro" id="IPR018480">
    <property type="entry name" value="PNAcMuramoyl-5peptid_Trfase_CS"/>
</dbReference>
<sequence length="360" mass="40778">MLNAFIVLFAFILSYISILLVIKFSQRYGLYDTIDERKVHSGNVPRLGGLGVIIGFTVTIVLSICIKYYKVPYISNIWFLVGAGILIFWMGVWDDIKPWKAKYKLAVQCTAAIIVLAGNFKFTFISFSPFSSYLKLGWFAYPFTFIWIVGIINAINLIDGIDGLSGSITFLSLLMYTVLFYFYDNKITSFFCLILMCSIAGFLVFNLPFPRAKIFLGDGGSQFLGFTFGVLPLMKTTSSIEAITFPYTFVLLSIPILDTFAAIWRRAREHKPLGTPDKLHIHHKLMLLGFSSRETLVILICIQLFLTILVTVASVLRGIIAFVLLLLAFSTVILFFTFIHYAKERKLQLLQESEDNPENI</sequence>